<dbReference type="Proteomes" id="UP001499989">
    <property type="component" value="Unassembled WGS sequence"/>
</dbReference>
<dbReference type="EMBL" id="BAAASK010000006">
    <property type="protein sequence ID" value="GAA2681920.1"/>
    <property type="molecule type" value="Genomic_DNA"/>
</dbReference>
<protein>
    <submittedName>
        <fullName evidence="2">Uncharacterized protein</fullName>
    </submittedName>
</protein>
<comment type="caution">
    <text evidence="2">The sequence shown here is derived from an EMBL/GenBank/DDBJ whole genome shotgun (WGS) entry which is preliminary data.</text>
</comment>
<keyword evidence="3" id="KW-1185">Reference proteome</keyword>
<feature type="region of interest" description="Disordered" evidence="1">
    <location>
        <begin position="69"/>
        <end position="185"/>
    </location>
</feature>
<evidence type="ECO:0000313" key="2">
    <source>
        <dbReference type="EMBL" id="GAA2681920.1"/>
    </source>
</evidence>
<sequence length="185" mass="19627">MPPDDPLLRFIRSISLVIARRTTARSTTAITTISSTRSPIASHVDQFSSTQPAAFVALSWASFSEGTVGVVGDGDGEGDDADEADDADDEPAAGRTAADRDTAETSRCGGPSCAVRSEVRSKVTERSPDGQMHHTNGAPDPVRPETGGGDVAHPRLNWSRSRPGAPCGRKHSQPVTGTWWRYDQA</sequence>
<accession>A0ABN3SNQ3</accession>
<reference evidence="2 3" key="1">
    <citation type="journal article" date="2019" name="Int. J. Syst. Evol. Microbiol.">
        <title>The Global Catalogue of Microorganisms (GCM) 10K type strain sequencing project: providing services to taxonomists for standard genome sequencing and annotation.</title>
        <authorList>
            <consortium name="The Broad Institute Genomics Platform"/>
            <consortium name="The Broad Institute Genome Sequencing Center for Infectious Disease"/>
            <person name="Wu L."/>
            <person name="Ma J."/>
        </authorList>
    </citation>
    <scope>NUCLEOTIDE SEQUENCE [LARGE SCALE GENOMIC DNA]</scope>
    <source>
        <strain evidence="2 3">JCM 4531</strain>
    </source>
</reference>
<feature type="compositionally biased region" description="Acidic residues" evidence="1">
    <location>
        <begin position="74"/>
        <end position="91"/>
    </location>
</feature>
<proteinExistence type="predicted"/>
<feature type="compositionally biased region" description="Basic and acidic residues" evidence="1">
    <location>
        <begin position="117"/>
        <end position="132"/>
    </location>
</feature>
<gene>
    <name evidence="2" type="ORF">GCM10010310_30670</name>
</gene>
<evidence type="ECO:0000313" key="3">
    <source>
        <dbReference type="Proteomes" id="UP001499989"/>
    </source>
</evidence>
<organism evidence="2 3">
    <name type="scientific">Streptomyces violaceolatus</name>
    <dbReference type="NCBI Taxonomy" id="67378"/>
    <lineage>
        <taxon>Bacteria</taxon>
        <taxon>Bacillati</taxon>
        <taxon>Actinomycetota</taxon>
        <taxon>Actinomycetes</taxon>
        <taxon>Kitasatosporales</taxon>
        <taxon>Streptomycetaceae</taxon>
        <taxon>Streptomyces</taxon>
        <taxon>Streptomyces violaceoruber group</taxon>
    </lineage>
</organism>
<name>A0ABN3SNQ3_9ACTN</name>
<evidence type="ECO:0000256" key="1">
    <source>
        <dbReference type="SAM" id="MobiDB-lite"/>
    </source>
</evidence>